<feature type="compositionally biased region" description="Basic and acidic residues" evidence="1">
    <location>
        <begin position="172"/>
        <end position="187"/>
    </location>
</feature>
<dbReference type="OrthoDB" id="5286874at2759"/>
<dbReference type="EMBL" id="ML120364">
    <property type="protein sequence ID" value="RPB03054.1"/>
    <property type="molecule type" value="Genomic_DNA"/>
</dbReference>
<evidence type="ECO:0000256" key="1">
    <source>
        <dbReference type="SAM" id="MobiDB-lite"/>
    </source>
</evidence>
<sequence length="254" mass="29224">MIANRTDLESRVFGELQPWLGELEEEIDHAISNAKTGEDNQSIKSIPVDMPLTLKLLIALPKQHAEVQRLLISLNSLSAYMFAAISVVERNDKVNSQRRQNPFHRNPAPIPIFQENPEQIWSNTLDTIKEVDQERKSFIQKIKDLIENMDIRRKILSVFLKSNQAKSAPSEKTAEETRKVMERTEQTARETKTLMERTELTAQEARSAVKQTKEAIEEAQEMLVQQARPYLVSLSSPPHFFLSVFALRYFTPHL</sequence>
<dbReference type="Proteomes" id="UP000276215">
    <property type="component" value="Unassembled WGS sequence"/>
</dbReference>
<evidence type="ECO:0000313" key="2">
    <source>
        <dbReference type="EMBL" id="RPB03054.1"/>
    </source>
</evidence>
<reference evidence="2 3" key="1">
    <citation type="journal article" date="2018" name="Nat. Ecol. Evol.">
        <title>Pezizomycetes genomes reveal the molecular basis of ectomycorrhizal truffle lifestyle.</title>
        <authorList>
            <person name="Murat C."/>
            <person name="Payen T."/>
            <person name="Noel B."/>
            <person name="Kuo A."/>
            <person name="Morin E."/>
            <person name="Chen J."/>
            <person name="Kohler A."/>
            <person name="Krizsan K."/>
            <person name="Balestrini R."/>
            <person name="Da Silva C."/>
            <person name="Montanini B."/>
            <person name="Hainaut M."/>
            <person name="Levati E."/>
            <person name="Barry K.W."/>
            <person name="Belfiori B."/>
            <person name="Cichocki N."/>
            <person name="Clum A."/>
            <person name="Dockter R.B."/>
            <person name="Fauchery L."/>
            <person name="Guy J."/>
            <person name="Iotti M."/>
            <person name="Le Tacon F."/>
            <person name="Lindquist E.A."/>
            <person name="Lipzen A."/>
            <person name="Malagnac F."/>
            <person name="Mello A."/>
            <person name="Molinier V."/>
            <person name="Miyauchi S."/>
            <person name="Poulain J."/>
            <person name="Riccioni C."/>
            <person name="Rubini A."/>
            <person name="Sitrit Y."/>
            <person name="Splivallo R."/>
            <person name="Traeger S."/>
            <person name="Wang M."/>
            <person name="Zifcakova L."/>
            <person name="Wipf D."/>
            <person name="Zambonelli A."/>
            <person name="Paolocci F."/>
            <person name="Nowrousian M."/>
            <person name="Ottonello S."/>
            <person name="Baldrian P."/>
            <person name="Spatafora J.W."/>
            <person name="Henrissat B."/>
            <person name="Nagy L.G."/>
            <person name="Aury J.M."/>
            <person name="Wincker P."/>
            <person name="Grigoriev I.V."/>
            <person name="Bonfante P."/>
            <person name="Martin F.M."/>
        </authorList>
    </citation>
    <scope>NUCLEOTIDE SEQUENCE [LARGE SCALE GENOMIC DNA]</scope>
    <source>
        <strain evidence="2 3">120613-1</strain>
    </source>
</reference>
<feature type="region of interest" description="Disordered" evidence="1">
    <location>
        <begin position="166"/>
        <end position="187"/>
    </location>
</feature>
<accession>A0A3N4JXF9</accession>
<proteinExistence type="predicted"/>
<keyword evidence="3" id="KW-1185">Reference proteome</keyword>
<dbReference type="AlphaFoldDB" id="A0A3N4JXF9"/>
<gene>
    <name evidence="2" type="ORF">L873DRAFT_1787206</name>
</gene>
<organism evidence="2 3">
    <name type="scientific">Choiromyces venosus 120613-1</name>
    <dbReference type="NCBI Taxonomy" id="1336337"/>
    <lineage>
        <taxon>Eukaryota</taxon>
        <taxon>Fungi</taxon>
        <taxon>Dikarya</taxon>
        <taxon>Ascomycota</taxon>
        <taxon>Pezizomycotina</taxon>
        <taxon>Pezizomycetes</taxon>
        <taxon>Pezizales</taxon>
        <taxon>Tuberaceae</taxon>
        <taxon>Choiromyces</taxon>
    </lineage>
</organism>
<name>A0A3N4JXF9_9PEZI</name>
<evidence type="ECO:0000313" key="3">
    <source>
        <dbReference type="Proteomes" id="UP000276215"/>
    </source>
</evidence>
<protein>
    <submittedName>
        <fullName evidence="2">Uncharacterized protein</fullName>
    </submittedName>
</protein>